<dbReference type="Proteomes" id="UP001163850">
    <property type="component" value="Unassembled WGS sequence"/>
</dbReference>
<accession>A0AA38PW25</accession>
<reference evidence="2" key="1">
    <citation type="submission" date="2022-08" db="EMBL/GenBank/DDBJ databases">
        <authorList>
            <consortium name="DOE Joint Genome Institute"/>
            <person name="Min B."/>
            <person name="Riley R."/>
            <person name="Sierra-Patev S."/>
            <person name="Naranjo-Ortiz M."/>
            <person name="Looney B."/>
            <person name="Konkel Z."/>
            <person name="Slot J.C."/>
            <person name="Sakamoto Y."/>
            <person name="Steenwyk J.L."/>
            <person name="Rokas A."/>
            <person name="Carro J."/>
            <person name="Camarero S."/>
            <person name="Ferreira P."/>
            <person name="Molpeceres G."/>
            <person name="Ruiz-Duenas F.J."/>
            <person name="Serrano A."/>
            <person name="Henrissat B."/>
            <person name="Drula E."/>
            <person name="Hughes K.W."/>
            <person name="Mata J.L."/>
            <person name="Ishikawa N.K."/>
            <person name="Vargas-Isla R."/>
            <person name="Ushijima S."/>
            <person name="Smith C.A."/>
            <person name="Ahrendt S."/>
            <person name="Andreopoulos W."/>
            <person name="He G."/>
            <person name="Labutti K."/>
            <person name="Lipzen A."/>
            <person name="Ng V."/>
            <person name="Sandor L."/>
            <person name="Barry K."/>
            <person name="Martinez A.T."/>
            <person name="Xiao Y."/>
            <person name="Gibbons J.G."/>
            <person name="Terashima K."/>
            <person name="Hibbett D.S."/>
            <person name="Grigoriev I.V."/>
        </authorList>
    </citation>
    <scope>NUCLEOTIDE SEQUENCE</scope>
    <source>
        <strain evidence="2">TFB7829</strain>
    </source>
</reference>
<evidence type="ECO:0000313" key="3">
    <source>
        <dbReference type="Proteomes" id="UP001163850"/>
    </source>
</evidence>
<feature type="chain" id="PRO_5041249045" evidence="1">
    <location>
        <begin position="19"/>
        <end position="402"/>
    </location>
</feature>
<sequence length="402" mass="45317">MNSSLLVSILLSTSVTYAMPTNVSALDTRGFFDKLTGNDIMIGYRWIDQNQAAAEINCYGTLRAIPAMDEEKELLEGAYLSPSLDLRSDGLPSDYWECKITANDKLFLKRPMLFISDVEKVKRNTAAITNYISAHGMSNTDIPKTIFFSEHRYTGGKNGYQMLIVFGKILLLYSVSPFRNSLPKPSDIHEFIAVRMSATRSPVKSHNPERHTKLRAVAQIHDPSTLQSTISDLEQHIAVLQKEVERRDVVLQKARDDSNKKQQELDKHIEQNWVPKAVTDVQTKHDHSYRLLRQTSVQLMRCQRQLKIPVSLTFVNHKLKGCSPNEITATVSEASTMLLEELLVSKETHKQVVAKLNERVALLEDGLANLDNGRAQLVLSSGVEYDKNERGYGWSSIDLASL</sequence>
<feature type="signal peptide" evidence="1">
    <location>
        <begin position="1"/>
        <end position="18"/>
    </location>
</feature>
<evidence type="ECO:0000313" key="2">
    <source>
        <dbReference type="EMBL" id="KAJ3982328.1"/>
    </source>
</evidence>
<evidence type="ECO:0000256" key="1">
    <source>
        <dbReference type="SAM" id="SignalP"/>
    </source>
</evidence>
<protein>
    <submittedName>
        <fullName evidence="2">Uncharacterized protein</fullName>
    </submittedName>
</protein>
<gene>
    <name evidence="2" type="ORF">F5890DRAFT_1607891</name>
</gene>
<dbReference type="EMBL" id="MU802067">
    <property type="protein sequence ID" value="KAJ3982328.1"/>
    <property type="molecule type" value="Genomic_DNA"/>
</dbReference>
<proteinExistence type="predicted"/>
<keyword evidence="1" id="KW-0732">Signal</keyword>
<organism evidence="2 3">
    <name type="scientific">Lentinula detonsa</name>
    <dbReference type="NCBI Taxonomy" id="2804962"/>
    <lineage>
        <taxon>Eukaryota</taxon>
        <taxon>Fungi</taxon>
        <taxon>Dikarya</taxon>
        <taxon>Basidiomycota</taxon>
        <taxon>Agaricomycotina</taxon>
        <taxon>Agaricomycetes</taxon>
        <taxon>Agaricomycetidae</taxon>
        <taxon>Agaricales</taxon>
        <taxon>Marasmiineae</taxon>
        <taxon>Omphalotaceae</taxon>
        <taxon>Lentinula</taxon>
    </lineage>
</organism>
<comment type="caution">
    <text evidence="2">The sequence shown here is derived from an EMBL/GenBank/DDBJ whole genome shotgun (WGS) entry which is preliminary data.</text>
</comment>
<dbReference type="AlphaFoldDB" id="A0AA38PW25"/>
<name>A0AA38PW25_9AGAR</name>